<evidence type="ECO:0000313" key="3">
    <source>
        <dbReference type="Proteomes" id="UP000003178"/>
    </source>
</evidence>
<dbReference type="RefSeq" id="WP_006440370.1">
    <property type="nucleotide sequence ID" value="NZ_DS995356.1"/>
</dbReference>
<name>B6FZZ5_PEPHT</name>
<dbReference type="AlphaFoldDB" id="B6FZZ5"/>
<dbReference type="Gene3D" id="1.10.287.1490">
    <property type="match status" value="1"/>
</dbReference>
<dbReference type="HOGENOM" id="CLU_112809_4_0_9"/>
<proteinExistence type="predicted"/>
<feature type="coiled-coil region" evidence="1">
    <location>
        <begin position="20"/>
        <end position="73"/>
    </location>
</feature>
<dbReference type="InterPro" id="IPR009636">
    <property type="entry name" value="SCAF"/>
</dbReference>
<reference evidence="2 3" key="2">
    <citation type="submission" date="2008-10" db="EMBL/GenBank/DDBJ databases">
        <title>Draft genome sequence of Clostridium hiranonis (DSM 13275).</title>
        <authorList>
            <person name="Sudarsanam P."/>
            <person name="Ley R."/>
            <person name="Guruge J."/>
            <person name="Turnbaugh P.J."/>
            <person name="Mahowald M."/>
            <person name="Liep D."/>
            <person name="Gordon J."/>
        </authorList>
    </citation>
    <scope>NUCLEOTIDE SEQUENCE [LARGE SCALE GENOMIC DNA]</scope>
    <source>
        <strain evidence="2 3">DSM 13275</strain>
    </source>
</reference>
<protein>
    <recommendedName>
        <fullName evidence="4">Phage minor structural protein GP20</fullName>
    </recommendedName>
</protein>
<dbReference type="EMBL" id="ABWP01000060">
    <property type="protein sequence ID" value="EEA84823.1"/>
    <property type="molecule type" value="Genomic_DNA"/>
</dbReference>
<dbReference type="STRING" id="500633.CLOHIR_01449"/>
<dbReference type="Proteomes" id="UP000003178">
    <property type="component" value="Unassembled WGS sequence"/>
</dbReference>
<comment type="caution">
    <text evidence="2">The sequence shown here is derived from an EMBL/GenBank/DDBJ whole genome shotgun (WGS) entry which is preliminary data.</text>
</comment>
<gene>
    <name evidence="2" type="ORF">CLOHIR_01449</name>
</gene>
<keyword evidence="1" id="KW-0175">Coiled coil</keyword>
<evidence type="ECO:0008006" key="4">
    <source>
        <dbReference type="Google" id="ProtNLM"/>
    </source>
</evidence>
<organism evidence="2 3">
    <name type="scientific">Peptacetobacter hiranonis (strain DSM 13275 / JCM 10541 / KCTC 15199 / TO-931)</name>
    <name type="common">Clostridium hiranonis</name>
    <dbReference type="NCBI Taxonomy" id="500633"/>
    <lineage>
        <taxon>Bacteria</taxon>
        <taxon>Bacillati</taxon>
        <taxon>Bacillota</taxon>
        <taxon>Clostridia</taxon>
        <taxon>Peptostreptococcales</taxon>
        <taxon>Peptostreptococcaceae</taxon>
        <taxon>Peptacetobacter</taxon>
    </lineage>
</organism>
<accession>B6FZZ5</accession>
<dbReference type="eggNOG" id="ENOG5032ZA9">
    <property type="taxonomic scope" value="Bacteria"/>
</dbReference>
<sequence length="178" mass="20334">MKRSFLKELGLEADVIDKILDEYGKDINRERGKVEKLESQLEDLNTKFNGVDVEKLKNDAESWKTKFEGLETKIATEKAEKEFNEFLKTNFDEFKVRDEVSVKAHLDFDKIKQSKDQTKEIKEQLANVQKEKSYLFDAVEGTPNDNTFEYVPAGGNSGDLTAEQQLAQELANAINGTF</sequence>
<evidence type="ECO:0000313" key="2">
    <source>
        <dbReference type="EMBL" id="EEA84823.1"/>
    </source>
</evidence>
<reference evidence="2 3" key="1">
    <citation type="submission" date="2008-09" db="EMBL/GenBank/DDBJ databases">
        <authorList>
            <person name="Fulton L."/>
            <person name="Clifton S."/>
            <person name="Fulton B."/>
            <person name="Xu J."/>
            <person name="Minx P."/>
            <person name="Pepin K.H."/>
            <person name="Johnson M."/>
            <person name="Thiruvilangam P."/>
            <person name="Bhonagiri V."/>
            <person name="Nash W.E."/>
            <person name="Mardis E.R."/>
            <person name="Wilson R.K."/>
        </authorList>
    </citation>
    <scope>NUCLEOTIDE SEQUENCE [LARGE SCALE GENOMIC DNA]</scope>
    <source>
        <strain evidence="2 3">DSM 13275</strain>
    </source>
</reference>
<evidence type="ECO:0000256" key="1">
    <source>
        <dbReference type="SAM" id="Coils"/>
    </source>
</evidence>
<dbReference type="OrthoDB" id="2067520at2"/>
<dbReference type="Pfam" id="PF06810">
    <property type="entry name" value="Phage_scaffold"/>
    <property type="match status" value="1"/>
</dbReference>
<keyword evidence="3" id="KW-1185">Reference proteome</keyword>